<dbReference type="Pfam" id="PF04082">
    <property type="entry name" value="Fungal_trans"/>
    <property type="match status" value="1"/>
</dbReference>
<dbReference type="EMBL" id="JAAMPI010000249">
    <property type="protein sequence ID" value="KAF4633565.1"/>
    <property type="molecule type" value="Genomic_DNA"/>
</dbReference>
<keyword evidence="2" id="KW-0479">Metal-binding</keyword>
<comment type="subcellular location">
    <subcellularLocation>
        <location evidence="1">Nucleus</location>
    </subcellularLocation>
</comment>
<dbReference type="CDD" id="cd00067">
    <property type="entry name" value="GAL4"/>
    <property type="match status" value="1"/>
</dbReference>
<dbReference type="Pfam" id="PF00172">
    <property type="entry name" value="Zn_clus"/>
    <property type="match status" value="1"/>
</dbReference>
<dbReference type="InterPro" id="IPR001138">
    <property type="entry name" value="Zn2Cys6_DnaBD"/>
</dbReference>
<dbReference type="PANTHER" id="PTHR31001">
    <property type="entry name" value="UNCHARACTERIZED TRANSCRIPTIONAL REGULATORY PROTEIN"/>
    <property type="match status" value="1"/>
</dbReference>
<reference evidence="5 6" key="1">
    <citation type="submission" date="2020-03" db="EMBL/GenBank/DDBJ databases">
        <title>Draft Genome Sequence of Cudoniella acicularis.</title>
        <authorList>
            <person name="Buettner E."/>
            <person name="Kellner H."/>
        </authorList>
    </citation>
    <scope>NUCLEOTIDE SEQUENCE [LARGE SCALE GENOMIC DNA]</scope>
    <source>
        <strain evidence="5 6">DSM 108380</strain>
    </source>
</reference>
<proteinExistence type="predicted"/>
<dbReference type="CDD" id="cd12148">
    <property type="entry name" value="fungal_TF_MHR"/>
    <property type="match status" value="1"/>
</dbReference>
<dbReference type="SUPFAM" id="SSF57701">
    <property type="entry name" value="Zn2/Cys6 DNA-binding domain"/>
    <property type="match status" value="1"/>
</dbReference>
<dbReference type="SMART" id="SM00066">
    <property type="entry name" value="GAL4"/>
    <property type="match status" value="1"/>
</dbReference>
<evidence type="ECO:0000256" key="2">
    <source>
        <dbReference type="ARBA" id="ARBA00022723"/>
    </source>
</evidence>
<evidence type="ECO:0000256" key="1">
    <source>
        <dbReference type="ARBA" id="ARBA00004123"/>
    </source>
</evidence>
<dbReference type="PANTHER" id="PTHR31001:SF90">
    <property type="entry name" value="CENTROMERE DNA-BINDING PROTEIN COMPLEX CBF3 SUBUNIT B"/>
    <property type="match status" value="1"/>
</dbReference>
<name>A0A8H4RRD5_9HELO</name>
<protein>
    <recommendedName>
        <fullName evidence="4">Zn(2)-C6 fungal-type domain-containing protein</fullName>
    </recommendedName>
</protein>
<evidence type="ECO:0000313" key="5">
    <source>
        <dbReference type="EMBL" id="KAF4633565.1"/>
    </source>
</evidence>
<dbReference type="Gene3D" id="4.10.240.10">
    <property type="entry name" value="Zn(2)-C6 fungal-type DNA-binding domain"/>
    <property type="match status" value="1"/>
</dbReference>
<dbReference type="InterPro" id="IPR036864">
    <property type="entry name" value="Zn2-C6_fun-type_DNA-bd_sf"/>
</dbReference>
<dbReference type="GO" id="GO:0006351">
    <property type="term" value="P:DNA-templated transcription"/>
    <property type="evidence" value="ECO:0007669"/>
    <property type="project" value="InterPro"/>
</dbReference>
<dbReference type="GO" id="GO:0003677">
    <property type="term" value="F:DNA binding"/>
    <property type="evidence" value="ECO:0007669"/>
    <property type="project" value="InterPro"/>
</dbReference>
<sequence>MQRDRVRPDPVSCQSCRSKKLKCNRVQPCSNCTARGITCNFLVPPQVQTDTTSTFHSNAEILARIERLESIVLKQSGSAGTPSKYTPDDTRQQLLYPSSGSVVVSNIHQKRDQDSQLLENVGTREDSLLHRLSNGLGFRTISMHEILHPASVFNGDRSKDTIVTFPVYKIATLLYQSYESNVNHLCHILHTPTVRSLIRTSYIRINQNESVLPGQAALLLSIFALAAYFYKPLHNSEVATTKQDAIHLSKILSRSALDVLDYSRRNTSGTLEDVQAYIFMSFVAYHLDGFSARGRILTTTAISIARELRLHRLDADTESPTAENQTSVRFLIDREVKRRVFWHITSTDWLFSTISGPQEGTYFIHPNHINVRLPKDCTDDELVLAEENEPTIEPRPTSMTFFLERLRLAHLCREMTDIVPLETSKLLQMPYEQIIALDQKLQDFISSLPFFFKLDAESRRRSKPLETMYPKISVARYCITTEALSRRCKLHQRFLHRQSVDPRYAYSRRACLESARAVVQVYEDLRECDSQSTVPELMGMALHFTHLALVVMVMDLCFNRDEADEGAIKGEVKAALEMFEDRRNVSPLLGRFLGSLSEVLVKHEVQLTDSSTLAINSSDNVVGFTPHESMVDVFNNPSNFGDVQMQFTQQLGLDMGDSGVVALDTSFDEFWQTAMQGETNPDSLTWDNLFSALDSRPL</sequence>
<dbReference type="InterPro" id="IPR050613">
    <property type="entry name" value="Sec_Metabolite_Reg"/>
</dbReference>
<dbReference type="PROSITE" id="PS00463">
    <property type="entry name" value="ZN2_CY6_FUNGAL_1"/>
    <property type="match status" value="1"/>
</dbReference>
<dbReference type="OrthoDB" id="3014581at2759"/>
<dbReference type="GO" id="GO:0000981">
    <property type="term" value="F:DNA-binding transcription factor activity, RNA polymerase II-specific"/>
    <property type="evidence" value="ECO:0007669"/>
    <property type="project" value="InterPro"/>
</dbReference>
<keyword evidence="3" id="KW-0539">Nucleus</keyword>
<evidence type="ECO:0000256" key="3">
    <source>
        <dbReference type="ARBA" id="ARBA00023242"/>
    </source>
</evidence>
<dbReference type="GO" id="GO:0008270">
    <property type="term" value="F:zinc ion binding"/>
    <property type="evidence" value="ECO:0007669"/>
    <property type="project" value="InterPro"/>
</dbReference>
<dbReference type="Proteomes" id="UP000566819">
    <property type="component" value="Unassembled WGS sequence"/>
</dbReference>
<keyword evidence="6" id="KW-1185">Reference proteome</keyword>
<gene>
    <name evidence="5" type="ORF">G7Y89_g4544</name>
</gene>
<feature type="domain" description="Zn(2)-C6 fungal-type" evidence="4">
    <location>
        <begin position="12"/>
        <end position="41"/>
    </location>
</feature>
<dbReference type="PROSITE" id="PS50048">
    <property type="entry name" value="ZN2_CY6_FUNGAL_2"/>
    <property type="match status" value="1"/>
</dbReference>
<accession>A0A8H4RRD5</accession>
<comment type="caution">
    <text evidence="5">The sequence shown here is derived from an EMBL/GenBank/DDBJ whole genome shotgun (WGS) entry which is preliminary data.</text>
</comment>
<evidence type="ECO:0000313" key="6">
    <source>
        <dbReference type="Proteomes" id="UP000566819"/>
    </source>
</evidence>
<evidence type="ECO:0000259" key="4">
    <source>
        <dbReference type="PROSITE" id="PS50048"/>
    </source>
</evidence>
<dbReference type="GO" id="GO:0005634">
    <property type="term" value="C:nucleus"/>
    <property type="evidence" value="ECO:0007669"/>
    <property type="project" value="UniProtKB-SubCell"/>
</dbReference>
<dbReference type="InterPro" id="IPR007219">
    <property type="entry name" value="XnlR_reg_dom"/>
</dbReference>
<organism evidence="5 6">
    <name type="scientific">Cudoniella acicularis</name>
    <dbReference type="NCBI Taxonomy" id="354080"/>
    <lineage>
        <taxon>Eukaryota</taxon>
        <taxon>Fungi</taxon>
        <taxon>Dikarya</taxon>
        <taxon>Ascomycota</taxon>
        <taxon>Pezizomycotina</taxon>
        <taxon>Leotiomycetes</taxon>
        <taxon>Helotiales</taxon>
        <taxon>Tricladiaceae</taxon>
        <taxon>Cudoniella</taxon>
    </lineage>
</organism>
<dbReference type="AlphaFoldDB" id="A0A8H4RRD5"/>